<dbReference type="WBParaSite" id="MBELARI_LOCUS16240">
    <property type="protein sequence ID" value="MBELARI_LOCUS16240"/>
    <property type="gene ID" value="MBELARI_LOCUS16240"/>
</dbReference>
<evidence type="ECO:0000256" key="3">
    <source>
        <dbReference type="SAM" id="SignalP"/>
    </source>
</evidence>
<dbReference type="InterPro" id="IPR016187">
    <property type="entry name" value="CTDL_fold"/>
</dbReference>
<dbReference type="Proteomes" id="UP000887575">
    <property type="component" value="Unassembled WGS sequence"/>
</dbReference>
<dbReference type="Gene3D" id="1.10.287.1490">
    <property type="match status" value="1"/>
</dbReference>
<feature type="chain" id="PRO_5041999374" description="C-type lectin domain-containing protein" evidence="3">
    <location>
        <begin position="22"/>
        <end position="355"/>
    </location>
</feature>
<accession>A0AAF3EQ79</accession>
<feature type="signal peptide" evidence="3">
    <location>
        <begin position="1"/>
        <end position="21"/>
    </location>
</feature>
<dbReference type="CDD" id="cd00037">
    <property type="entry name" value="CLECT"/>
    <property type="match status" value="1"/>
</dbReference>
<dbReference type="SMART" id="SM00034">
    <property type="entry name" value="CLECT"/>
    <property type="match status" value="1"/>
</dbReference>
<evidence type="ECO:0000256" key="1">
    <source>
        <dbReference type="SAM" id="Coils"/>
    </source>
</evidence>
<protein>
    <recommendedName>
        <fullName evidence="4">C-type lectin domain-containing protein</fullName>
    </recommendedName>
</protein>
<evidence type="ECO:0000256" key="2">
    <source>
        <dbReference type="SAM" id="MobiDB-lite"/>
    </source>
</evidence>
<evidence type="ECO:0000313" key="6">
    <source>
        <dbReference type="WBParaSite" id="MBELARI_LOCUS16240"/>
    </source>
</evidence>
<dbReference type="PANTHER" id="PTHR22803">
    <property type="entry name" value="MANNOSE, PHOSPHOLIPASE, LECTIN RECEPTOR RELATED"/>
    <property type="match status" value="1"/>
</dbReference>
<keyword evidence="3" id="KW-0732">Signal</keyword>
<keyword evidence="1" id="KW-0175">Coiled coil</keyword>
<feature type="domain" description="C-type lectin" evidence="4">
    <location>
        <begin position="241"/>
        <end position="350"/>
    </location>
</feature>
<dbReference type="Pfam" id="PF00059">
    <property type="entry name" value="Lectin_C"/>
    <property type="match status" value="1"/>
</dbReference>
<feature type="region of interest" description="Disordered" evidence="2">
    <location>
        <begin position="23"/>
        <end position="50"/>
    </location>
</feature>
<evidence type="ECO:0000313" key="5">
    <source>
        <dbReference type="Proteomes" id="UP000887575"/>
    </source>
</evidence>
<dbReference type="AlphaFoldDB" id="A0AAF3EQ79"/>
<proteinExistence type="predicted"/>
<keyword evidence="5" id="KW-1185">Reference proteome</keyword>
<dbReference type="PROSITE" id="PS50041">
    <property type="entry name" value="C_TYPE_LECTIN_2"/>
    <property type="match status" value="1"/>
</dbReference>
<dbReference type="InterPro" id="IPR050111">
    <property type="entry name" value="C-type_lectin/snaclec_domain"/>
</dbReference>
<dbReference type="SUPFAM" id="SSF56436">
    <property type="entry name" value="C-type lectin-like"/>
    <property type="match status" value="1"/>
</dbReference>
<feature type="coiled-coil region" evidence="1">
    <location>
        <begin position="143"/>
        <end position="205"/>
    </location>
</feature>
<sequence>MGVMAVRLFITILLLFHQSSSSIQQSDQVDPPTSPNDRDEILSGDRRTLNSKKDCPDTVLLGSCRRELNQTESKLVEARAKICGLETEIQCEQKERSDEFTKINSKISQSDDRSTKIGADLKGIDSKVAEMSRTISARMAQNEADLMGKIAETKRKNDDLETQLKTQNTELRDGKTMIGELDGKINALQSKNSDLETQIQFERENKTAEIAKLRADLNRTMSFLELYRDRWSYLAKTASWYKVIDQGMTFDEAVAYCASRKSHLVSIHSQEENDFVWKLAKNVHSNWEFWIGLKRNPNKGNAFEWTDGSSVDFTNWMVGEPDSNTHAELGSGHGQWMVWSPTHQRYFICKRSSQF</sequence>
<dbReference type="Gene3D" id="3.10.100.10">
    <property type="entry name" value="Mannose-Binding Protein A, subunit A"/>
    <property type="match status" value="1"/>
</dbReference>
<reference evidence="6" key="1">
    <citation type="submission" date="2024-02" db="UniProtKB">
        <authorList>
            <consortium name="WormBaseParasite"/>
        </authorList>
    </citation>
    <scope>IDENTIFICATION</scope>
</reference>
<feature type="compositionally biased region" description="Basic and acidic residues" evidence="2">
    <location>
        <begin position="36"/>
        <end position="50"/>
    </location>
</feature>
<dbReference type="InterPro" id="IPR001304">
    <property type="entry name" value="C-type_lectin-like"/>
</dbReference>
<organism evidence="5 6">
    <name type="scientific">Mesorhabditis belari</name>
    <dbReference type="NCBI Taxonomy" id="2138241"/>
    <lineage>
        <taxon>Eukaryota</taxon>
        <taxon>Metazoa</taxon>
        <taxon>Ecdysozoa</taxon>
        <taxon>Nematoda</taxon>
        <taxon>Chromadorea</taxon>
        <taxon>Rhabditida</taxon>
        <taxon>Rhabditina</taxon>
        <taxon>Rhabditomorpha</taxon>
        <taxon>Rhabditoidea</taxon>
        <taxon>Rhabditidae</taxon>
        <taxon>Mesorhabditinae</taxon>
        <taxon>Mesorhabditis</taxon>
    </lineage>
</organism>
<dbReference type="InterPro" id="IPR016186">
    <property type="entry name" value="C-type_lectin-like/link_sf"/>
</dbReference>
<evidence type="ECO:0000259" key="4">
    <source>
        <dbReference type="PROSITE" id="PS50041"/>
    </source>
</evidence>
<name>A0AAF3EQ79_9BILA</name>